<evidence type="ECO:0000313" key="1">
    <source>
        <dbReference type="EMBL" id="KJH46832.1"/>
    </source>
</evidence>
<dbReference type="AlphaFoldDB" id="A0A0D8XSR0"/>
<keyword evidence="2" id="KW-1185">Reference proteome</keyword>
<organism evidence="1 2">
    <name type="scientific">Dictyocaulus viviparus</name>
    <name type="common">Bovine lungworm</name>
    <dbReference type="NCBI Taxonomy" id="29172"/>
    <lineage>
        <taxon>Eukaryota</taxon>
        <taxon>Metazoa</taxon>
        <taxon>Ecdysozoa</taxon>
        <taxon>Nematoda</taxon>
        <taxon>Chromadorea</taxon>
        <taxon>Rhabditida</taxon>
        <taxon>Rhabditina</taxon>
        <taxon>Rhabditomorpha</taxon>
        <taxon>Strongyloidea</taxon>
        <taxon>Metastrongylidae</taxon>
        <taxon>Dictyocaulus</taxon>
    </lineage>
</organism>
<dbReference type="EMBL" id="KN716333">
    <property type="protein sequence ID" value="KJH46832.1"/>
    <property type="molecule type" value="Genomic_DNA"/>
</dbReference>
<proteinExistence type="predicted"/>
<sequence>MFSVALKSILLERYHVVDKGTRPPLRYPSYTVDDDGRFFILRPSATSSTIIPPNPSLKNLVPPELYNPHPKQIAPPIPDLPPPIRNMAFFINRRVYEIP</sequence>
<gene>
    <name evidence="1" type="ORF">DICVIV_07107</name>
</gene>
<evidence type="ECO:0000313" key="2">
    <source>
        <dbReference type="Proteomes" id="UP000053766"/>
    </source>
</evidence>
<name>A0A0D8XSR0_DICVI</name>
<reference evidence="2" key="2">
    <citation type="journal article" date="2016" name="Sci. Rep.">
        <title>Dictyocaulus viviparus genome, variome and transcriptome elucidate lungworm biology and support future intervention.</title>
        <authorList>
            <person name="McNulty S.N."/>
            <person name="Strube C."/>
            <person name="Rosa B.A."/>
            <person name="Martin J.C."/>
            <person name="Tyagi R."/>
            <person name="Choi Y.J."/>
            <person name="Wang Q."/>
            <person name="Hallsworth Pepin K."/>
            <person name="Zhang X."/>
            <person name="Ozersky P."/>
            <person name="Wilson R.K."/>
            <person name="Sternberg P.W."/>
            <person name="Gasser R.B."/>
            <person name="Mitreva M."/>
        </authorList>
    </citation>
    <scope>NUCLEOTIDE SEQUENCE [LARGE SCALE GENOMIC DNA]</scope>
    <source>
        <strain evidence="2">HannoverDv2000</strain>
    </source>
</reference>
<dbReference type="Proteomes" id="UP000053766">
    <property type="component" value="Unassembled WGS sequence"/>
</dbReference>
<reference evidence="1 2" key="1">
    <citation type="submission" date="2013-11" db="EMBL/GenBank/DDBJ databases">
        <title>Draft genome of the bovine lungworm Dictyocaulus viviparus.</title>
        <authorList>
            <person name="Mitreva M."/>
        </authorList>
    </citation>
    <scope>NUCLEOTIDE SEQUENCE [LARGE SCALE GENOMIC DNA]</scope>
    <source>
        <strain evidence="1 2">HannoverDv2000</strain>
    </source>
</reference>
<protein>
    <submittedName>
        <fullName evidence="1">Uncharacterized protein</fullName>
    </submittedName>
</protein>
<accession>A0A0D8XSR0</accession>
<dbReference type="OrthoDB" id="5854255at2759"/>